<accession>A0A1Q2KUZ9</accession>
<dbReference type="SUPFAM" id="SSF55729">
    <property type="entry name" value="Acyl-CoA N-acyltransferases (Nat)"/>
    <property type="match status" value="1"/>
</dbReference>
<dbReference type="Gene3D" id="3.40.630.30">
    <property type="match status" value="1"/>
</dbReference>
<gene>
    <name evidence="3" type="ORF">B0X71_02040</name>
</gene>
<dbReference type="KEGG" id="pmar:B0X71_02040"/>
<reference evidence="3 4" key="1">
    <citation type="submission" date="2017-02" db="EMBL/GenBank/DDBJ databases">
        <title>The complete genomic sequence of a novel cold adapted crude oil-degrading bacterium Planococcus qaidamina Y42.</title>
        <authorList>
            <person name="Yang R."/>
        </authorList>
    </citation>
    <scope>NUCLEOTIDE SEQUENCE [LARGE SCALE GENOMIC DNA]</scope>
    <source>
        <strain evidence="3 4">Y42</strain>
    </source>
</reference>
<organism evidence="3 4">
    <name type="scientific">Planococcus lenghuensis</name>
    <dbReference type="NCBI Taxonomy" id="2213202"/>
    <lineage>
        <taxon>Bacteria</taxon>
        <taxon>Bacillati</taxon>
        <taxon>Bacillota</taxon>
        <taxon>Bacilli</taxon>
        <taxon>Bacillales</taxon>
        <taxon>Caryophanaceae</taxon>
        <taxon>Planococcus</taxon>
    </lineage>
</organism>
<evidence type="ECO:0000259" key="2">
    <source>
        <dbReference type="PROSITE" id="PS51186"/>
    </source>
</evidence>
<dbReference type="InterPro" id="IPR000182">
    <property type="entry name" value="GNAT_dom"/>
</dbReference>
<dbReference type="PANTHER" id="PTHR13947">
    <property type="entry name" value="GNAT FAMILY N-ACETYLTRANSFERASE"/>
    <property type="match status" value="1"/>
</dbReference>
<feature type="domain" description="N-acetyltransferase" evidence="2">
    <location>
        <begin position="1"/>
        <end position="150"/>
    </location>
</feature>
<proteinExistence type="predicted"/>
<dbReference type="AlphaFoldDB" id="A0A1Q2KUZ9"/>
<dbReference type="CDD" id="cd04301">
    <property type="entry name" value="NAT_SF"/>
    <property type="match status" value="1"/>
</dbReference>
<dbReference type="OrthoDB" id="162775at2"/>
<protein>
    <submittedName>
        <fullName evidence="3">GNAT family N-acetyltransferase</fullName>
    </submittedName>
</protein>
<dbReference type="InterPro" id="IPR050769">
    <property type="entry name" value="NAT_camello-type"/>
</dbReference>
<dbReference type="Pfam" id="PF00583">
    <property type="entry name" value="Acetyltransf_1"/>
    <property type="match status" value="1"/>
</dbReference>
<keyword evidence="4" id="KW-1185">Reference proteome</keyword>
<dbReference type="Proteomes" id="UP000188184">
    <property type="component" value="Chromosome"/>
</dbReference>
<evidence type="ECO:0000313" key="3">
    <source>
        <dbReference type="EMBL" id="AQQ52021.1"/>
    </source>
</evidence>
<dbReference type="EMBL" id="CP019640">
    <property type="protein sequence ID" value="AQQ52021.1"/>
    <property type="molecule type" value="Genomic_DNA"/>
</dbReference>
<dbReference type="GO" id="GO:0008080">
    <property type="term" value="F:N-acetyltransferase activity"/>
    <property type="evidence" value="ECO:0007669"/>
    <property type="project" value="InterPro"/>
</dbReference>
<dbReference type="PROSITE" id="PS51186">
    <property type="entry name" value="GNAT"/>
    <property type="match status" value="1"/>
</dbReference>
<dbReference type="RefSeq" id="WP_077587894.1">
    <property type="nucleotide sequence ID" value="NZ_CP019640.1"/>
</dbReference>
<keyword evidence="1 3" id="KW-0808">Transferase</keyword>
<evidence type="ECO:0000313" key="4">
    <source>
        <dbReference type="Proteomes" id="UP000188184"/>
    </source>
</evidence>
<sequence>MIIRELKPVEKLPLSLLLEADPSEEMIRSYAAEGDVFIAEKNSCVAGVCVLLPLTDETVEIKNIAVAEPARGKGVAKALISHAVTIAGQCGFSIVEIGTGNSSLDQLALYQKCGFRMKSIDRDFFVRNYPEPIIENGIQCRDMVRLELTL</sequence>
<dbReference type="PANTHER" id="PTHR13947:SF37">
    <property type="entry name" value="LD18367P"/>
    <property type="match status" value="1"/>
</dbReference>
<name>A0A1Q2KUZ9_9BACL</name>
<evidence type="ECO:0000256" key="1">
    <source>
        <dbReference type="ARBA" id="ARBA00022679"/>
    </source>
</evidence>
<dbReference type="InterPro" id="IPR016181">
    <property type="entry name" value="Acyl_CoA_acyltransferase"/>
</dbReference>